<dbReference type="Proteomes" id="UP000887577">
    <property type="component" value="Unplaced"/>
</dbReference>
<keyword evidence="2" id="KW-1185">Reference proteome</keyword>
<evidence type="ECO:0000313" key="2">
    <source>
        <dbReference type="Proteomes" id="UP000887577"/>
    </source>
</evidence>
<feature type="region of interest" description="Disordered" evidence="1">
    <location>
        <begin position="286"/>
        <end position="307"/>
    </location>
</feature>
<feature type="region of interest" description="Disordered" evidence="1">
    <location>
        <begin position="153"/>
        <end position="184"/>
    </location>
</feature>
<accession>A0A914YAE9</accession>
<proteinExistence type="predicted"/>
<feature type="compositionally biased region" description="Polar residues" evidence="1">
    <location>
        <begin position="175"/>
        <end position="184"/>
    </location>
</feature>
<sequence>MLNLDPDIPALQLPLAPLTTLAPSNSFRQESENDINDEGEMPGIEPEMPIAVPSTTMIPSVPQNNILQPPIKKSFRDPEFSSTASPAFEPMPPSYNSISEFEAPITNSPSVQQTEYYPSAPETYQYFENAVTLPATTTMPSDYEDERNIEPEPKMPFNWEEPTVDQNKNDGFRGRSSNQNYEDYDTTMPSSYRMSMMGSAMSRPKSPWSWKDLEYKLKSRPFYSVDQSGTTEDFSPNCCQWALDGLCDRTIDGGLSCNRAIDVDVLDCFQRRRFYMLHAAPLNYPPRNYQTRTNRPSLNHRKKTPSRDSSMFRAYAIENEIKGFNSGFK</sequence>
<dbReference type="WBParaSite" id="PSU_v2.g14489.t1">
    <property type="protein sequence ID" value="PSU_v2.g14489.t1"/>
    <property type="gene ID" value="PSU_v2.g14489"/>
</dbReference>
<organism evidence="2 3">
    <name type="scientific">Panagrolaimus superbus</name>
    <dbReference type="NCBI Taxonomy" id="310955"/>
    <lineage>
        <taxon>Eukaryota</taxon>
        <taxon>Metazoa</taxon>
        <taxon>Ecdysozoa</taxon>
        <taxon>Nematoda</taxon>
        <taxon>Chromadorea</taxon>
        <taxon>Rhabditida</taxon>
        <taxon>Tylenchina</taxon>
        <taxon>Panagrolaimomorpha</taxon>
        <taxon>Panagrolaimoidea</taxon>
        <taxon>Panagrolaimidae</taxon>
        <taxon>Panagrolaimus</taxon>
    </lineage>
</organism>
<feature type="compositionally biased region" description="Polar residues" evidence="1">
    <location>
        <begin position="288"/>
        <end position="297"/>
    </location>
</feature>
<feature type="region of interest" description="Disordered" evidence="1">
    <location>
        <begin position="22"/>
        <end position="48"/>
    </location>
</feature>
<protein>
    <submittedName>
        <fullName evidence="3">Uncharacterized protein</fullName>
    </submittedName>
</protein>
<evidence type="ECO:0000256" key="1">
    <source>
        <dbReference type="SAM" id="MobiDB-lite"/>
    </source>
</evidence>
<dbReference type="AlphaFoldDB" id="A0A914YAE9"/>
<reference evidence="3" key="1">
    <citation type="submission" date="2022-11" db="UniProtKB">
        <authorList>
            <consortium name="WormBaseParasite"/>
        </authorList>
    </citation>
    <scope>IDENTIFICATION</scope>
</reference>
<evidence type="ECO:0000313" key="3">
    <source>
        <dbReference type="WBParaSite" id="PSU_v2.g14489.t1"/>
    </source>
</evidence>
<name>A0A914YAE9_9BILA</name>